<accession>A0ABR7Z8W6</accession>
<sequence>MMALRRKGVAVVADRFPQIAVANLKIDGPGLANVTYRNAFVRFLAGREKALYAYMISYRPDLVIRLNVDLETAFARKPDHRYESLALKIANVPKLEYQGAPILDLDSRLPLADVIAQAKAGVSRSLSWPHDALGDR</sequence>
<comment type="caution">
    <text evidence="1">The sequence shown here is derived from an EMBL/GenBank/DDBJ whole genome shotgun (WGS) entry which is preliminary data.</text>
</comment>
<dbReference type="Proteomes" id="UP000805841">
    <property type="component" value="Unassembled WGS sequence"/>
</dbReference>
<reference evidence="1 2" key="1">
    <citation type="journal article" date="2020" name="Insects">
        <title>Bacteria Belonging to Pseudomonas typographi sp. nov. from the Bark Beetle Ips typographus Have Genomic Potential to Aid in the Host Ecology.</title>
        <authorList>
            <person name="Peral-Aranega E."/>
            <person name="Saati-Santamaria Z."/>
            <person name="Kolarik M."/>
            <person name="Rivas R."/>
            <person name="Garcia-Fraile P."/>
        </authorList>
    </citation>
    <scope>NUCLEOTIDE SEQUENCE [LARGE SCALE GENOMIC DNA]</scope>
    <source>
        <strain evidence="1 2">CA3A</strain>
    </source>
</reference>
<evidence type="ECO:0000313" key="2">
    <source>
        <dbReference type="Proteomes" id="UP000805841"/>
    </source>
</evidence>
<keyword evidence="1" id="KW-0378">Hydrolase</keyword>
<dbReference type="Gene3D" id="3.40.50.300">
    <property type="entry name" value="P-loop containing nucleotide triphosphate hydrolases"/>
    <property type="match status" value="1"/>
</dbReference>
<name>A0ABR7Z8W6_9PSED</name>
<proteinExistence type="predicted"/>
<dbReference type="GO" id="GO:0016787">
    <property type="term" value="F:hydrolase activity"/>
    <property type="evidence" value="ECO:0007669"/>
    <property type="project" value="UniProtKB-KW"/>
</dbReference>
<gene>
    <name evidence="1" type="ORF">HAQ05_24155</name>
</gene>
<dbReference type="InterPro" id="IPR027417">
    <property type="entry name" value="P-loop_NTPase"/>
</dbReference>
<dbReference type="EMBL" id="JAAOCA010000041">
    <property type="protein sequence ID" value="MBD1601776.1"/>
    <property type="molecule type" value="Genomic_DNA"/>
</dbReference>
<organism evidence="1 2">
    <name type="scientific">Pseudomonas typographi</name>
    <dbReference type="NCBI Taxonomy" id="2715964"/>
    <lineage>
        <taxon>Bacteria</taxon>
        <taxon>Pseudomonadati</taxon>
        <taxon>Pseudomonadota</taxon>
        <taxon>Gammaproteobacteria</taxon>
        <taxon>Pseudomonadales</taxon>
        <taxon>Pseudomonadaceae</taxon>
        <taxon>Pseudomonas</taxon>
    </lineage>
</organism>
<protein>
    <submittedName>
        <fullName evidence="1">Nucleoside triphosphate hydrolase</fullName>
    </submittedName>
</protein>
<keyword evidence="2" id="KW-1185">Reference proteome</keyword>
<evidence type="ECO:0000313" key="1">
    <source>
        <dbReference type="EMBL" id="MBD1601776.1"/>
    </source>
</evidence>